<gene>
    <name evidence="2" type="ORF">H9757_02620</name>
</gene>
<sequence length="242" mass="26679">MKILADTHSHTLASGHAYSTITEMAEAAAAKGLEVLALTEHAPKMPGTCGMFYFQNLDVVPRMQKGVRLLMGAEVNIMDPDGTIDIPEDTCRDLDIVVASIHPPCYGLGHTAEENTRAYVEVMKKPYIHIIGHPDDGRFPMDYEVLVRTAKETGTLLEVNNSSLRPQSSRKGTRENMLTMLELCRQYEVPVTTGSDAHVNVDAGNFVNVREVIEYCGFPEELIATTNLEMLKKFIPSLGNAV</sequence>
<dbReference type="CDD" id="cd07437">
    <property type="entry name" value="PHP_HisPPase_Ycdx_like"/>
    <property type="match status" value="1"/>
</dbReference>
<dbReference type="Pfam" id="PF02811">
    <property type="entry name" value="PHP"/>
    <property type="match status" value="1"/>
</dbReference>
<protein>
    <submittedName>
        <fullName evidence="2">Phosphatase</fullName>
    </submittedName>
</protein>
<accession>A0A9D2NUV1</accession>
<organism evidence="2 3">
    <name type="scientific">Candidatus Mediterraneibacter faecigallinarum</name>
    <dbReference type="NCBI Taxonomy" id="2838669"/>
    <lineage>
        <taxon>Bacteria</taxon>
        <taxon>Bacillati</taxon>
        <taxon>Bacillota</taxon>
        <taxon>Clostridia</taxon>
        <taxon>Lachnospirales</taxon>
        <taxon>Lachnospiraceae</taxon>
        <taxon>Mediterraneibacter</taxon>
    </lineage>
</organism>
<dbReference type="InterPro" id="IPR004013">
    <property type="entry name" value="PHP_dom"/>
</dbReference>
<dbReference type="NCBIfam" id="NF006702">
    <property type="entry name" value="PRK09248.1"/>
    <property type="match status" value="1"/>
</dbReference>
<evidence type="ECO:0000313" key="3">
    <source>
        <dbReference type="Proteomes" id="UP000823894"/>
    </source>
</evidence>
<dbReference type="InterPro" id="IPR016195">
    <property type="entry name" value="Pol/histidinol_Pase-like"/>
</dbReference>
<reference evidence="2" key="1">
    <citation type="journal article" date="2021" name="PeerJ">
        <title>Extensive microbial diversity within the chicken gut microbiome revealed by metagenomics and culture.</title>
        <authorList>
            <person name="Gilroy R."/>
            <person name="Ravi A."/>
            <person name="Getino M."/>
            <person name="Pursley I."/>
            <person name="Horton D.L."/>
            <person name="Alikhan N.F."/>
            <person name="Baker D."/>
            <person name="Gharbi K."/>
            <person name="Hall N."/>
            <person name="Watson M."/>
            <person name="Adriaenssens E.M."/>
            <person name="Foster-Nyarko E."/>
            <person name="Jarju S."/>
            <person name="Secka A."/>
            <person name="Antonio M."/>
            <person name="Oren A."/>
            <person name="Chaudhuri R.R."/>
            <person name="La Ragione R."/>
            <person name="Hildebrand F."/>
            <person name="Pallen M.J."/>
        </authorList>
    </citation>
    <scope>NUCLEOTIDE SEQUENCE</scope>
    <source>
        <strain evidence="2">ChiGjej1B1-1692</strain>
    </source>
</reference>
<dbReference type="GO" id="GO:0042578">
    <property type="term" value="F:phosphoric ester hydrolase activity"/>
    <property type="evidence" value="ECO:0007669"/>
    <property type="project" value="TreeGrafter"/>
</dbReference>
<evidence type="ECO:0000259" key="1">
    <source>
        <dbReference type="SMART" id="SM00481"/>
    </source>
</evidence>
<dbReference type="GO" id="GO:0008270">
    <property type="term" value="F:zinc ion binding"/>
    <property type="evidence" value="ECO:0007669"/>
    <property type="project" value="TreeGrafter"/>
</dbReference>
<dbReference type="SUPFAM" id="SSF89550">
    <property type="entry name" value="PHP domain-like"/>
    <property type="match status" value="1"/>
</dbReference>
<dbReference type="Gene3D" id="3.20.20.140">
    <property type="entry name" value="Metal-dependent hydrolases"/>
    <property type="match status" value="1"/>
</dbReference>
<dbReference type="GO" id="GO:0005829">
    <property type="term" value="C:cytosol"/>
    <property type="evidence" value="ECO:0007669"/>
    <property type="project" value="TreeGrafter"/>
</dbReference>
<dbReference type="AlphaFoldDB" id="A0A9D2NUV1"/>
<dbReference type="Proteomes" id="UP000823894">
    <property type="component" value="Unassembled WGS sequence"/>
</dbReference>
<proteinExistence type="predicted"/>
<dbReference type="EMBL" id="DWWK01000033">
    <property type="protein sequence ID" value="HJC37946.1"/>
    <property type="molecule type" value="Genomic_DNA"/>
</dbReference>
<name>A0A9D2NUV1_9FIRM</name>
<dbReference type="InterPro" id="IPR050243">
    <property type="entry name" value="PHP_phosphatase"/>
</dbReference>
<reference evidence="2" key="2">
    <citation type="submission" date="2021-04" db="EMBL/GenBank/DDBJ databases">
        <authorList>
            <person name="Gilroy R."/>
        </authorList>
    </citation>
    <scope>NUCLEOTIDE SEQUENCE</scope>
    <source>
        <strain evidence="2">ChiGjej1B1-1692</strain>
    </source>
</reference>
<dbReference type="SMART" id="SM00481">
    <property type="entry name" value="POLIIIAc"/>
    <property type="match status" value="1"/>
</dbReference>
<dbReference type="PANTHER" id="PTHR36928:SF1">
    <property type="entry name" value="PHOSPHATASE YCDX-RELATED"/>
    <property type="match status" value="1"/>
</dbReference>
<evidence type="ECO:0000313" key="2">
    <source>
        <dbReference type="EMBL" id="HJC37946.1"/>
    </source>
</evidence>
<dbReference type="PANTHER" id="PTHR36928">
    <property type="entry name" value="PHOSPHATASE YCDX-RELATED"/>
    <property type="match status" value="1"/>
</dbReference>
<comment type="caution">
    <text evidence="2">The sequence shown here is derived from an EMBL/GenBank/DDBJ whole genome shotgun (WGS) entry which is preliminary data.</text>
</comment>
<feature type="domain" description="Polymerase/histidinol phosphatase N-terminal" evidence="1">
    <location>
        <begin position="5"/>
        <end position="79"/>
    </location>
</feature>
<dbReference type="InterPro" id="IPR003141">
    <property type="entry name" value="Pol/His_phosphatase_N"/>
</dbReference>